<reference evidence="3" key="2">
    <citation type="submission" date="2019-09" db="UniProtKB">
        <authorList>
            <consortium name="WormBaseParasite"/>
        </authorList>
    </citation>
    <scope>IDENTIFICATION</scope>
</reference>
<reference evidence="1 2" key="1">
    <citation type="submission" date="2018-11" db="EMBL/GenBank/DDBJ databases">
        <authorList>
            <consortium name="Pathogen Informatics"/>
        </authorList>
    </citation>
    <scope>NUCLEOTIDE SEQUENCE [LARGE SCALE GENOMIC DNA]</scope>
</reference>
<evidence type="ECO:0000313" key="2">
    <source>
        <dbReference type="Proteomes" id="UP000050761"/>
    </source>
</evidence>
<sequence length="153" mass="17197">MKIVVTAMERLYHFSAYASQNGCSDQAKDEFWSLFDEKTPEVPSKDVIIVVGDFNGHVGATKDVYSCHSGFGYGSRNADSELILDYAESHSLTIVNTVFRKPDSHLISYWSGDAKIVSYDTVALQHRPLICTLKIVPPRLKQLERCGAPRIKW</sequence>
<gene>
    <name evidence="1" type="ORF">HPBE_LOCUS25541</name>
</gene>
<evidence type="ECO:0000313" key="1">
    <source>
        <dbReference type="EMBL" id="VDP51980.1"/>
    </source>
</evidence>
<accession>A0A183GS72</accession>
<dbReference type="EMBL" id="UZAH01038093">
    <property type="protein sequence ID" value="VDP51980.1"/>
    <property type="molecule type" value="Genomic_DNA"/>
</dbReference>
<name>A0A183GS72_HELPZ</name>
<dbReference type="InterPro" id="IPR027124">
    <property type="entry name" value="Swc5/CFDP1/2"/>
</dbReference>
<accession>A0A3P8EAK2</accession>
<evidence type="ECO:0000313" key="3">
    <source>
        <dbReference type="WBParaSite" id="HPBE_0002554201-mRNA-1"/>
    </source>
</evidence>
<protein>
    <submittedName>
        <fullName evidence="3">Craniofacial development protein 2-like</fullName>
    </submittedName>
</protein>
<dbReference type="Proteomes" id="UP000050761">
    <property type="component" value="Unassembled WGS sequence"/>
</dbReference>
<dbReference type="Gene3D" id="3.60.10.10">
    <property type="entry name" value="Endonuclease/exonuclease/phosphatase"/>
    <property type="match status" value="1"/>
</dbReference>
<dbReference type="PANTHER" id="PTHR23227:SF67">
    <property type="entry name" value="CRANIOFACIAL DEVELOPMENT PROTEIN 2-LIKE"/>
    <property type="match status" value="1"/>
</dbReference>
<dbReference type="OrthoDB" id="410381at2759"/>
<dbReference type="WBParaSite" id="HPBE_0002554201-mRNA-1">
    <property type="protein sequence ID" value="HPBE_0002554201-mRNA-1"/>
    <property type="gene ID" value="HPBE_0002554201"/>
</dbReference>
<dbReference type="PANTHER" id="PTHR23227">
    <property type="entry name" value="BUCENTAUR RELATED"/>
    <property type="match status" value="1"/>
</dbReference>
<organism evidence="2 3">
    <name type="scientific">Heligmosomoides polygyrus</name>
    <name type="common">Parasitic roundworm</name>
    <dbReference type="NCBI Taxonomy" id="6339"/>
    <lineage>
        <taxon>Eukaryota</taxon>
        <taxon>Metazoa</taxon>
        <taxon>Ecdysozoa</taxon>
        <taxon>Nematoda</taxon>
        <taxon>Chromadorea</taxon>
        <taxon>Rhabditida</taxon>
        <taxon>Rhabditina</taxon>
        <taxon>Rhabditomorpha</taxon>
        <taxon>Strongyloidea</taxon>
        <taxon>Heligmosomidae</taxon>
        <taxon>Heligmosomoides</taxon>
    </lineage>
</organism>
<keyword evidence="2" id="KW-1185">Reference proteome</keyword>
<dbReference type="SUPFAM" id="SSF56219">
    <property type="entry name" value="DNase I-like"/>
    <property type="match status" value="1"/>
</dbReference>
<proteinExistence type="predicted"/>
<dbReference type="InterPro" id="IPR036691">
    <property type="entry name" value="Endo/exonu/phosph_ase_sf"/>
</dbReference>
<dbReference type="AlphaFoldDB" id="A0A183GS72"/>